<dbReference type="Proteomes" id="UP000663923">
    <property type="component" value="Chromosome"/>
</dbReference>
<dbReference type="EMBL" id="CP071794">
    <property type="protein sequence ID" value="QTD55839.1"/>
    <property type="molecule type" value="Genomic_DNA"/>
</dbReference>
<feature type="transmembrane region" description="Helical" evidence="4">
    <location>
        <begin position="108"/>
        <end position="132"/>
    </location>
</feature>
<dbReference type="Pfam" id="PF07690">
    <property type="entry name" value="MFS_1"/>
    <property type="match status" value="1"/>
</dbReference>
<proteinExistence type="predicted"/>
<evidence type="ECO:0000313" key="7">
    <source>
        <dbReference type="Proteomes" id="UP000663923"/>
    </source>
</evidence>
<dbReference type="InterPro" id="IPR036259">
    <property type="entry name" value="MFS_trans_sf"/>
</dbReference>
<keyword evidence="7" id="KW-1185">Reference proteome</keyword>
<feature type="transmembrane region" description="Helical" evidence="4">
    <location>
        <begin position="353"/>
        <end position="373"/>
    </location>
</feature>
<evidence type="ECO:0000313" key="6">
    <source>
        <dbReference type="EMBL" id="QTD55839.1"/>
    </source>
</evidence>
<organism evidence="6 7">
    <name type="scientific">Parasphingorhabdus cellanae</name>
    <dbReference type="NCBI Taxonomy" id="2806553"/>
    <lineage>
        <taxon>Bacteria</taxon>
        <taxon>Pseudomonadati</taxon>
        <taxon>Pseudomonadota</taxon>
        <taxon>Alphaproteobacteria</taxon>
        <taxon>Sphingomonadales</taxon>
        <taxon>Sphingomonadaceae</taxon>
        <taxon>Parasphingorhabdus</taxon>
    </lineage>
</organism>
<dbReference type="InterPro" id="IPR020846">
    <property type="entry name" value="MFS_dom"/>
</dbReference>
<keyword evidence="1 4" id="KW-0812">Transmembrane</keyword>
<sequence>MFRFDETFREEFKENWPSLLIGFTALFFGFSAPAYALPFLYPEVIQEFGWDVEQATFLSSVKYFTGAITCLVVGRLLDVTGVWIALILSIFIGGLALLGFLWVESLSYYYFLGVLLGIAGPGAMVSIFVLVARSFKASQGTATGIALLGTGLGGVVMPLLTAYLIGELGWRMSMAVLSCGIWFIALPLLLYGLLRIKLPSENDIHPQIKNAPIVPKTKAWTHFLGVMRGKNFWFMAIAFFTITVVDQALTQHQVLIFGDLGISTAQSAFAISGIGLFSMIGRIIAGNILDTTSNKGMAILYTVMGMTAALAFLLTNPVVLIAYVVFRALSHASVMIDGPVIARHCYGNNHLGLLLGIFTAMANLGSSAGPWIMARLFAVSNSYDLPLIIFVILSLFSATCMLFINPVEWKSERKAKLLQTQ</sequence>
<gene>
    <name evidence="6" type="ORF">J4G78_16880</name>
</gene>
<evidence type="ECO:0000256" key="3">
    <source>
        <dbReference type="ARBA" id="ARBA00023136"/>
    </source>
</evidence>
<protein>
    <submittedName>
        <fullName evidence="6">MFS transporter</fullName>
    </submittedName>
</protein>
<feature type="transmembrane region" description="Helical" evidence="4">
    <location>
        <begin position="144"/>
        <end position="166"/>
    </location>
</feature>
<feature type="transmembrane region" description="Helical" evidence="4">
    <location>
        <begin position="172"/>
        <end position="194"/>
    </location>
</feature>
<dbReference type="InterPro" id="IPR011701">
    <property type="entry name" value="MFS"/>
</dbReference>
<dbReference type="RefSeq" id="WP_207987663.1">
    <property type="nucleotide sequence ID" value="NZ_CP071794.1"/>
</dbReference>
<dbReference type="PROSITE" id="PS50850">
    <property type="entry name" value="MFS"/>
    <property type="match status" value="1"/>
</dbReference>
<accession>A0ABX7T2R4</accession>
<evidence type="ECO:0000256" key="2">
    <source>
        <dbReference type="ARBA" id="ARBA00022989"/>
    </source>
</evidence>
<dbReference type="PANTHER" id="PTHR11360:SF290">
    <property type="entry name" value="MONOCARBOXYLATE MFS PERMEASE"/>
    <property type="match status" value="1"/>
</dbReference>
<keyword evidence="2 4" id="KW-1133">Transmembrane helix</keyword>
<feature type="transmembrane region" description="Helical" evidence="4">
    <location>
        <begin position="269"/>
        <end position="289"/>
    </location>
</feature>
<name>A0ABX7T2R4_9SPHN</name>
<evidence type="ECO:0000256" key="4">
    <source>
        <dbReference type="SAM" id="Phobius"/>
    </source>
</evidence>
<reference evidence="6 7" key="1">
    <citation type="submission" date="2021-03" db="EMBL/GenBank/DDBJ databases">
        <title>Complete genome of Parasphingorhabdus_sp.JHSY0214.</title>
        <authorList>
            <person name="Yoo J.H."/>
            <person name="Bae J.W."/>
        </authorList>
    </citation>
    <scope>NUCLEOTIDE SEQUENCE [LARGE SCALE GENOMIC DNA]</scope>
    <source>
        <strain evidence="6 7">JHSY0214</strain>
    </source>
</reference>
<feature type="transmembrane region" description="Helical" evidence="4">
    <location>
        <begin position="82"/>
        <end position="102"/>
    </location>
</feature>
<feature type="transmembrane region" description="Helical" evidence="4">
    <location>
        <begin position="385"/>
        <end position="404"/>
    </location>
</feature>
<dbReference type="Gene3D" id="1.20.1250.20">
    <property type="entry name" value="MFS general substrate transporter like domains"/>
    <property type="match status" value="2"/>
</dbReference>
<dbReference type="InterPro" id="IPR050327">
    <property type="entry name" value="Proton-linked_MCT"/>
</dbReference>
<evidence type="ECO:0000259" key="5">
    <source>
        <dbReference type="PROSITE" id="PS50850"/>
    </source>
</evidence>
<feature type="transmembrane region" description="Helical" evidence="4">
    <location>
        <begin position="296"/>
        <end position="314"/>
    </location>
</feature>
<dbReference type="SUPFAM" id="SSF103473">
    <property type="entry name" value="MFS general substrate transporter"/>
    <property type="match status" value="1"/>
</dbReference>
<feature type="domain" description="Major facilitator superfamily (MFS) profile" evidence="5">
    <location>
        <begin position="17"/>
        <end position="409"/>
    </location>
</feature>
<feature type="transmembrane region" description="Helical" evidence="4">
    <location>
        <begin position="232"/>
        <end position="249"/>
    </location>
</feature>
<evidence type="ECO:0000256" key="1">
    <source>
        <dbReference type="ARBA" id="ARBA00022692"/>
    </source>
</evidence>
<dbReference type="PANTHER" id="PTHR11360">
    <property type="entry name" value="MONOCARBOXYLATE TRANSPORTER"/>
    <property type="match status" value="1"/>
</dbReference>
<feature type="transmembrane region" description="Helical" evidence="4">
    <location>
        <begin position="60"/>
        <end position="77"/>
    </location>
</feature>
<keyword evidence="3 4" id="KW-0472">Membrane</keyword>